<organism evidence="5 6">
    <name type="scientific">Apiospora hydei</name>
    <dbReference type="NCBI Taxonomy" id="1337664"/>
    <lineage>
        <taxon>Eukaryota</taxon>
        <taxon>Fungi</taxon>
        <taxon>Dikarya</taxon>
        <taxon>Ascomycota</taxon>
        <taxon>Pezizomycotina</taxon>
        <taxon>Sordariomycetes</taxon>
        <taxon>Xylariomycetidae</taxon>
        <taxon>Amphisphaeriales</taxon>
        <taxon>Apiosporaceae</taxon>
        <taxon>Apiospora</taxon>
    </lineage>
</organism>
<evidence type="ECO:0000259" key="4">
    <source>
        <dbReference type="Pfam" id="PF00857"/>
    </source>
</evidence>
<protein>
    <recommendedName>
        <fullName evidence="4">Isochorismatase-like domain-containing protein</fullName>
    </recommendedName>
</protein>
<proteinExistence type="inferred from homology"/>
<dbReference type="SUPFAM" id="SSF52499">
    <property type="entry name" value="Isochorismatase-like hydrolases"/>
    <property type="match status" value="1"/>
</dbReference>
<dbReference type="Proteomes" id="UP001433268">
    <property type="component" value="Unassembled WGS sequence"/>
</dbReference>
<accession>A0ABR1W9L5</accession>
<comment type="caution">
    <text evidence="5">The sequence shown here is derived from an EMBL/GenBank/DDBJ whole genome shotgun (WGS) entry which is preliminary data.</text>
</comment>
<dbReference type="InterPro" id="IPR036380">
    <property type="entry name" value="Isochorismatase-like_sf"/>
</dbReference>
<keyword evidence="2" id="KW-0378">Hydrolase</keyword>
<dbReference type="Gene3D" id="3.40.50.850">
    <property type="entry name" value="Isochorismatase-like"/>
    <property type="match status" value="1"/>
</dbReference>
<evidence type="ECO:0000313" key="5">
    <source>
        <dbReference type="EMBL" id="KAK8080186.1"/>
    </source>
</evidence>
<gene>
    <name evidence="5" type="ORF">PG997_008004</name>
</gene>
<dbReference type="PANTHER" id="PTHR43540">
    <property type="entry name" value="PEROXYUREIDOACRYLATE/UREIDOACRYLATE AMIDOHYDROLASE-RELATED"/>
    <property type="match status" value="1"/>
</dbReference>
<evidence type="ECO:0000256" key="2">
    <source>
        <dbReference type="ARBA" id="ARBA00022801"/>
    </source>
</evidence>
<name>A0ABR1W9L5_9PEZI</name>
<dbReference type="Pfam" id="PF00857">
    <property type="entry name" value="Isochorismatase"/>
    <property type="match status" value="1"/>
</dbReference>
<dbReference type="PANTHER" id="PTHR43540:SF1">
    <property type="entry name" value="ISOCHORISMATASE HYDROLASE"/>
    <property type="match status" value="1"/>
</dbReference>
<dbReference type="EMBL" id="JAQQWN010000006">
    <property type="protein sequence ID" value="KAK8080186.1"/>
    <property type="molecule type" value="Genomic_DNA"/>
</dbReference>
<keyword evidence="6" id="KW-1185">Reference proteome</keyword>
<sequence length="212" mass="22648">MSAASAYKPSSYPLSETALLLLDYQNVLVNMIQDQDQKNKLINSAKTLLDTARQSNVTIVHCLIDTAQDPPLTNKATELWATVHRPLLASTPDSGAEYRDLAPPANADTSGKESVSVRPPGYRFVLVADGIVPLLRDGKIKHLVLGGIATSGAVLGTATHGTDLDFVVTVVGDACWDPNQGVHRALVDAVLPTQAWVASVEEAVRYLSAQVH</sequence>
<dbReference type="InterPro" id="IPR000868">
    <property type="entry name" value="Isochorismatase-like_dom"/>
</dbReference>
<dbReference type="RefSeq" id="XP_066667661.1">
    <property type="nucleotide sequence ID" value="XM_066812319.1"/>
</dbReference>
<feature type="region of interest" description="Disordered" evidence="3">
    <location>
        <begin position="91"/>
        <end position="114"/>
    </location>
</feature>
<feature type="domain" description="Isochorismatase-like" evidence="4">
    <location>
        <begin position="17"/>
        <end position="202"/>
    </location>
</feature>
<evidence type="ECO:0000256" key="1">
    <source>
        <dbReference type="ARBA" id="ARBA00006336"/>
    </source>
</evidence>
<evidence type="ECO:0000256" key="3">
    <source>
        <dbReference type="SAM" id="MobiDB-lite"/>
    </source>
</evidence>
<evidence type="ECO:0000313" key="6">
    <source>
        <dbReference type="Proteomes" id="UP001433268"/>
    </source>
</evidence>
<dbReference type="GeneID" id="92045379"/>
<dbReference type="InterPro" id="IPR050272">
    <property type="entry name" value="Isochorismatase-like_hydrls"/>
</dbReference>
<reference evidence="5 6" key="1">
    <citation type="submission" date="2023-01" db="EMBL/GenBank/DDBJ databases">
        <title>Analysis of 21 Apiospora genomes using comparative genomics revels a genus with tremendous synthesis potential of carbohydrate active enzymes and secondary metabolites.</title>
        <authorList>
            <person name="Sorensen T."/>
        </authorList>
    </citation>
    <scope>NUCLEOTIDE SEQUENCE [LARGE SCALE GENOMIC DNA]</scope>
    <source>
        <strain evidence="5 6">CBS 114990</strain>
    </source>
</reference>
<comment type="similarity">
    <text evidence="1">Belongs to the isochorismatase family.</text>
</comment>